<dbReference type="PANTHER" id="PTHR36032">
    <property type="entry name" value="PHOSPHOPANTOTHENATE--CYSTEINE LIGASE 2"/>
    <property type="match status" value="1"/>
</dbReference>
<accession>A0ABC8QQC1</accession>
<dbReference type="Proteomes" id="UP001642360">
    <property type="component" value="Unassembled WGS sequence"/>
</dbReference>
<evidence type="ECO:0000313" key="3">
    <source>
        <dbReference type="Proteomes" id="UP001642360"/>
    </source>
</evidence>
<gene>
    <name evidence="2" type="ORF">ILEXP_LOCUS1840</name>
</gene>
<proteinExistence type="predicted"/>
<feature type="compositionally biased region" description="Polar residues" evidence="1">
    <location>
        <begin position="7"/>
        <end position="16"/>
    </location>
</feature>
<evidence type="ECO:0000313" key="2">
    <source>
        <dbReference type="EMBL" id="CAK9134913.1"/>
    </source>
</evidence>
<keyword evidence="3" id="KW-1185">Reference proteome</keyword>
<comment type="caution">
    <text evidence="2">The sequence shown here is derived from an EMBL/GenBank/DDBJ whole genome shotgun (WGS) entry which is preliminary data.</text>
</comment>
<sequence>MLETPTAVDSSSSTANIAPKRYAPPNQRNRQLGRRKSGGDRLERANTYQTDGEKHQNAALKNVPIADHWDGAGNNYANDNLHSRLIPLQGCCNSEAFQLLNNRWTAAMNAYSNPSIDLAERPVLYTGSGAPAWGHVRLPHQLMSPTASVGPPGSQMDFLDELWRKMQNAKANPDIQQL</sequence>
<evidence type="ECO:0000256" key="1">
    <source>
        <dbReference type="SAM" id="MobiDB-lite"/>
    </source>
</evidence>
<dbReference type="EMBL" id="CAUOFW020000669">
    <property type="protein sequence ID" value="CAK9134913.1"/>
    <property type="molecule type" value="Genomic_DNA"/>
</dbReference>
<feature type="region of interest" description="Disordered" evidence="1">
    <location>
        <begin position="1"/>
        <end position="42"/>
    </location>
</feature>
<protein>
    <submittedName>
        <fullName evidence="2">Uncharacterized protein</fullName>
    </submittedName>
</protein>
<organism evidence="2 3">
    <name type="scientific">Ilex paraguariensis</name>
    <name type="common">yerba mate</name>
    <dbReference type="NCBI Taxonomy" id="185542"/>
    <lineage>
        <taxon>Eukaryota</taxon>
        <taxon>Viridiplantae</taxon>
        <taxon>Streptophyta</taxon>
        <taxon>Embryophyta</taxon>
        <taxon>Tracheophyta</taxon>
        <taxon>Spermatophyta</taxon>
        <taxon>Magnoliopsida</taxon>
        <taxon>eudicotyledons</taxon>
        <taxon>Gunneridae</taxon>
        <taxon>Pentapetalae</taxon>
        <taxon>asterids</taxon>
        <taxon>campanulids</taxon>
        <taxon>Aquifoliales</taxon>
        <taxon>Aquifoliaceae</taxon>
        <taxon>Ilex</taxon>
    </lineage>
</organism>
<dbReference type="PANTHER" id="PTHR36032:SF1">
    <property type="entry name" value="PHOSPHOPANTOTHENATE--CYSTEINE LIGASE 2"/>
    <property type="match status" value="1"/>
</dbReference>
<dbReference type="AlphaFoldDB" id="A0ABC8QQC1"/>
<name>A0ABC8QQC1_9AQUA</name>
<reference evidence="2 3" key="1">
    <citation type="submission" date="2024-02" db="EMBL/GenBank/DDBJ databases">
        <authorList>
            <person name="Vignale AGUSTIN F."/>
            <person name="Sosa J E."/>
            <person name="Modenutti C."/>
        </authorList>
    </citation>
    <scope>NUCLEOTIDE SEQUENCE [LARGE SCALE GENOMIC DNA]</scope>
</reference>